<evidence type="ECO:0000313" key="1">
    <source>
        <dbReference type="EMBL" id="XAN14812.1"/>
    </source>
</evidence>
<dbReference type="Gene3D" id="3.20.20.80">
    <property type="entry name" value="Glycosidases"/>
    <property type="match status" value="1"/>
</dbReference>
<accession>A0ABZ3G2C8</accession>
<dbReference type="PANTHER" id="PTHR41244">
    <property type="entry name" value="RHAMNAN SYNTHESIS F"/>
    <property type="match status" value="1"/>
</dbReference>
<reference evidence="1 2" key="1">
    <citation type="submission" date="2024-05" db="EMBL/GenBank/DDBJ databases">
        <title>Achromobacter denitrificans. BP1, complete genome.</title>
        <authorList>
            <person name="Zhang B."/>
        </authorList>
    </citation>
    <scope>NUCLEOTIDE SEQUENCE [LARGE SCALE GENOMIC DNA]</scope>
    <source>
        <strain evidence="1 2">BP1</strain>
    </source>
</reference>
<sequence length="455" mass="52535">MKKNSASLGTASFQALSGLREYSEADDAGYIEDTSKLIAFYLPQYHRVAENSEWWGPGFTEWTNVARGRPNFEGHYQPHIPRELGFYDLDRVEIIREQAALAREYGIHGFCFYYYWFSGRRILERPLDRFLESDIDMPFCLCWANENWTRTWDGDTKSVLLEQKYSDGDEERFIQDIYPFLSDPRYISVDGKPLLVVYRIKELPQPKVSIKKWKKEAERLGLPGLHVSVVDFYDISDPREVGADAMVEFPPHKFNGPQNRPDPEPAFSNPNFRGGLVDYARVVAQSMLRPKPSFILYRGIIPSWDNTARRQDTGTIIVNATPSLFGSWLRYLRTYTREVRPNASDPLIFVNAWNEWGEGCHLEPDIQWGLGYLDEVARSSHVAPEDQVSINLAREAAFTRMDQIAARDGIKLKANLNKHKPMNPGVLRIAHMLRKVPILHTIARHVYRAIHTILR</sequence>
<dbReference type="InterPro" id="IPR032719">
    <property type="entry name" value="WbsX"/>
</dbReference>
<dbReference type="RefSeq" id="WP_123786476.1">
    <property type="nucleotide sequence ID" value="NZ_CP154792.1"/>
</dbReference>
<dbReference type="PANTHER" id="PTHR41244:SF1">
    <property type="entry name" value="GLYCOSYLTRANSFERASE"/>
    <property type="match status" value="1"/>
</dbReference>
<protein>
    <submittedName>
        <fullName evidence="1">Glycoside hydrolase family 99-like domain-containing protein</fullName>
    </submittedName>
</protein>
<gene>
    <name evidence="1" type="ORF">AAIK43_25975</name>
</gene>
<dbReference type="EMBL" id="CP154792">
    <property type="protein sequence ID" value="XAN14812.1"/>
    <property type="molecule type" value="Genomic_DNA"/>
</dbReference>
<dbReference type="Proteomes" id="UP001446337">
    <property type="component" value="Chromosome"/>
</dbReference>
<dbReference type="CDD" id="cd11579">
    <property type="entry name" value="Glyco_tran_WbsX"/>
    <property type="match status" value="1"/>
</dbReference>
<keyword evidence="2" id="KW-1185">Reference proteome</keyword>
<proteinExistence type="predicted"/>
<evidence type="ECO:0000313" key="2">
    <source>
        <dbReference type="Proteomes" id="UP001446337"/>
    </source>
</evidence>
<dbReference type="Pfam" id="PF14307">
    <property type="entry name" value="Glyco_tran_WbsX"/>
    <property type="match status" value="1"/>
</dbReference>
<organism evidence="1 2">
    <name type="scientific">Achromobacter denitrificans</name>
    <name type="common">Alcaligenes denitrificans</name>
    <dbReference type="NCBI Taxonomy" id="32002"/>
    <lineage>
        <taxon>Bacteria</taxon>
        <taxon>Pseudomonadati</taxon>
        <taxon>Pseudomonadota</taxon>
        <taxon>Betaproteobacteria</taxon>
        <taxon>Burkholderiales</taxon>
        <taxon>Alcaligenaceae</taxon>
        <taxon>Achromobacter</taxon>
    </lineage>
</organism>
<name>A0ABZ3G2C8_ACHDE</name>